<dbReference type="AlphaFoldDB" id="A0A1Y6C4D4"/>
<dbReference type="Pfam" id="PF00857">
    <property type="entry name" value="Isochorismatase"/>
    <property type="match status" value="1"/>
</dbReference>
<evidence type="ECO:0000259" key="2">
    <source>
        <dbReference type="Pfam" id="PF00857"/>
    </source>
</evidence>
<name>A0A1Y6C4D4_9PROT</name>
<dbReference type="RefSeq" id="WP_085123611.1">
    <property type="nucleotide sequence ID" value="NZ_FWZX01000012.1"/>
</dbReference>
<sequence>MVDEAKRLQGRGFGRRVGFGRRPALLVVDFSAAFTDPEAPLGAEMGAEIAQANRLILAARAAGAPVFLSTIAYAEPLRDAGIWAEKIEGLRGLRTGSPAVELDPRLERTPGDRLLVKRFASCFFGTTLAGDLHRAAADSLVIAGCTTSGCVRASAVDACQHGLRTLVAREATADRLPEAHRQSLIDIDLKYGDVLPVEELLAGFAALAAAPAADLPRTAAGG</sequence>
<accession>A0A1Y6C4D4</accession>
<dbReference type="GO" id="GO:0016787">
    <property type="term" value="F:hydrolase activity"/>
    <property type="evidence" value="ECO:0007669"/>
    <property type="project" value="UniProtKB-KW"/>
</dbReference>
<dbReference type="SUPFAM" id="SSF52499">
    <property type="entry name" value="Isochorismatase-like hydrolases"/>
    <property type="match status" value="1"/>
</dbReference>
<dbReference type="EMBL" id="FWZX01000012">
    <property type="protein sequence ID" value="SMF36379.1"/>
    <property type="molecule type" value="Genomic_DNA"/>
</dbReference>
<dbReference type="Proteomes" id="UP000192917">
    <property type="component" value="Unassembled WGS sequence"/>
</dbReference>
<evidence type="ECO:0000313" key="4">
    <source>
        <dbReference type="Proteomes" id="UP000192917"/>
    </source>
</evidence>
<evidence type="ECO:0000313" key="3">
    <source>
        <dbReference type="EMBL" id="SMF36379.1"/>
    </source>
</evidence>
<keyword evidence="4" id="KW-1185">Reference proteome</keyword>
<dbReference type="Gene3D" id="3.40.50.850">
    <property type="entry name" value="Isochorismatase-like"/>
    <property type="match status" value="1"/>
</dbReference>
<feature type="domain" description="Isochorismatase-like" evidence="2">
    <location>
        <begin position="24"/>
        <end position="198"/>
    </location>
</feature>
<dbReference type="InterPro" id="IPR000868">
    <property type="entry name" value="Isochorismatase-like_dom"/>
</dbReference>
<dbReference type="PANTHER" id="PTHR43540">
    <property type="entry name" value="PEROXYUREIDOACRYLATE/UREIDOACRYLATE AMIDOHYDROLASE-RELATED"/>
    <property type="match status" value="1"/>
</dbReference>
<dbReference type="InterPro" id="IPR036380">
    <property type="entry name" value="Isochorismatase-like_sf"/>
</dbReference>
<keyword evidence="1" id="KW-0378">Hydrolase</keyword>
<reference evidence="3 4" key="1">
    <citation type="submission" date="2017-04" db="EMBL/GenBank/DDBJ databases">
        <authorList>
            <person name="Afonso C.L."/>
            <person name="Miller P.J."/>
            <person name="Scott M.A."/>
            <person name="Spackman E."/>
            <person name="Goraichik I."/>
            <person name="Dimitrov K.M."/>
            <person name="Suarez D.L."/>
            <person name="Swayne D.E."/>
        </authorList>
    </citation>
    <scope>NUCLEOTIDE SEQUENCE [LARGE SCALE GENOMIC DNA]</scope>
    <source>
        <strain evidence="3 4">USBA 355</strain>
    </source>
</reference>
<dbReference type="PANTHER" id="PTHR43540:SF1">
    <property type="entry name" value="ISOCHORISMATASE HYDROLASE"/>
    <property type="match status" value="1"/>
</dbReference>
<dbReference type="InterPro" id="IPR050272">
    <property type="entry name" value="Isochorismatase-like_hydrls"/>
</dbReference>
<evidence type="ECO:0000256" key="1">
    <source>
        <dbReference type="ARBA" id="ARBA00022801"/>
    </source>
</evidence>
<gene>
    <name evidence="3" type="ORF">SAMN05428998_11278</name>
</gene>
<proteinExistence type="predicted"/>
<organism evidence="3 4">
    <name type="scientific">Tistlia consotensis USBA 355</name>
    <dbReference type="NCBI Taxonomy" id="560819"/>
    <lineage>
        <taxon>Bacteria</taxon>
        <taxon>Pseudomonadati</taxon>
        <taxon>Pseudomonadota</taxon>
        <taxon>Alphaproteobacteria</taxon>
        <taxon>Rhodospirillales</taxon>
        <taxon>Rhodovibrionaceae</taxon>
        <taxon>Tistlia</taxon>
    </lineage>
</organism>
<protein>
    <submittedName>
        <fullName evidence="3">Nicotinamidase-related amidase</fullName>
    </submittedName>
</protein>
<dbReference type="STRING" id="560819.SAMN05428998_11278"/>